<sequence length="49" mass="5589">MNRYEMAVGLIMIAIGSFIMGAACIGIQLDKVKKQRDEALERLEEYECH</sequence>
<evidence type="ECO:0000256" key="1">
    <source>
        <dbReference type="SAM" id="Phobius"/>
    </source>
</evidence>
<gene>
    <name evidence="2" type="ORF">AALM99_04755</name>
</gene>
<dbReference type="PROSITE" id="PS51257">
    <property type="entry name" value="PROKAR_LIPOPROTEIN"/>
    <property type="match status" value="1"/>
</dbReference>
<keyword evidence="1" id="KW-0812">Transmembrane</keyword>
<comment type="caution">
    <text evidence="2">The sequence shown here is derived from an EMBL/GenBank/DDBJ whole genome shotgun (WGS) entry which is preliminary data.</text>
</comment>
<evidence type="ECO:0008006" key="4">
    <source>
        <dbReference type="Google" id="ProtNLM"/>
    </source>
</evidence>
<dbReference type="Proteomes" id="UP001565242">
    <property type="component" value="Unassembled WGS sequence"/>
</dbReference>
<evidence type="ECO:0000313" key="2">
    <source>
        <dbReference type="EMBL" id="MEY8537750.1"/>
    </source>
</evidence>
<keyword evidence="3" id="KW-1185">Reference proteome</keyword>
<evidence type="ECO:0000313" key="3">
    <source>
        <dbReference type="Proteomes" id="UP001565242"/>
    </source>
</evidence>
<protein>
    <recommendedName>
        <fullName evidence="4">Phage protein</fullName>
    </recommendedName>
</protein>
<dbReference type="RefSeq" id="WP_369918030.1">
    <property type="nucleotide sequence ID" value="NZ_JBCLSQ010000009.1"/>
</dbReference>
<organism evidence="2 3">
    <name type="scientific">Lactococcus muris</name>
    <dbReference type="NCBI Taxonomy" id="2941330"/>
    <lineage>
        <taxon>Bacteria</taxon>
        <taxon>Bacillati</taxon>
        <taxon>Bacillota</taxon>
        <taxon>Bacilli</taxon>
        <taxon>Lactobacillales</taxon>
        <taxon>Streptococcaceae</taxon>
        <taxon>Lactococcus</taxon>
    </lineage>
</organism>
<name>A0ABV4D8K3_9LACT</name>
<accession>A0ABV4D8K3</accession>
<dbReference type="EMBL" id="JBCLSQ010000009">
    <property type="protein sequence ID" value="MEY8537750.1"/>
    <property type="molecule type" value="Genomic_DNA"/>
</dbReference>
<keyword evidence="1" id="KW-0472">Membrane</keyword>
<proteinExistence type="predicted"/>
<feature type="transmembrane region" description="Helical" evidence="1">
    <location>
        <begin position="6"/>
        <end position="27"/>
    </location>
</feature>
<reference evidence="2 3" key="1">
    <citation type="submission" date="2024-03" db="EMBL/GenBank/DDBJ databases">
        <title>Mouse gut bacterial collection (mGBC) of GemPharmatech.</title>
        <authorList>
            <person name="He Y."/>
            <person name="Dong L."/>
            <person name="Wu D."/>
            <person name="Gao X."/>
            <person name="Lin Z."/>
        </authorList>
    </citation>
    <scope>NUCLEOTIDE SEQUENCE [LARGE SCALE GENOMIC DNA]</scope>
    <source>
        <strain evidence="2 3">20-218</strain>
    </source>
</reference>
<keyword evidence="1" id="KW-1133">Transmembrane helix</keyword>